<keyword evidence="5 9" id="KW-0028">Amino-acid biosynthesis</keyword>
<dbReference type="RefSeq" id="WP_305022252.1">
    <property type="nucleotide sequence ID" value="NZ_JAUQTB010000001.1"/>
</dbReference>
<dbReference type="Pfam" id="PF00697">
    <property type="entry name" value="PRAI"/>
    <property type="match status" value="1"/>
</dbReference>
<comment type="catalytic activity">
    <reaction evidence="1 9">
        <text>N-(5-phospho-beta-D-ribosyl)anthranilate = 1-(2-carboxyphenylamino)-1-deoxy-D-ribulose 5-phosphate</text>
        <dbReference type="Rhea" id="RHEA:21540"/>
        <dbReference type="ChEBI" id="CHEBI:18277"/>
        <dbReference type="ChEBI" id="CHEBI:58613"/>
        <dbReference type="EC" id="5.3.1.24"/>
    </reaction>
</comment>
<evidence type="ECO:0000259" key="10">
    <source>
        <dbReference type="Pfam" id="PF00697"/>
    </source>
</evidence>
<keyword evidence="12" id="KW-1185">Reference proteome</keyword>
<evidence type="ECO:0000256" key="3">
    <source>
        <dbReference type="ARBA" id="ARBA00012572"/>
    </source>
</evidence>
<dbReference type="HAMAP" id="MF_00135">
    <property type="entry name" value="PRAI"/>
    <property type="match status" value="1"/>
</dbReference>
<accession>A0ABT9CBK8</accession>
<evidence type="ECO:0000313" key="11">
    <source>
        <dbReference type="EMBL" id="MDO7905066.1"/>
    </source>
</evidence>
<evidence type="ECO:0000256" key="6">
    <source>
        <dbReference type="ARBA" id="ARBA00022822"/>
    </source>
</evidence>
<evidence type="ECO:0000256" key="8">
    <source>
        <dbReference type="ARBA" id="ARBA00023235"/>
    </source>
</evidence>
<dbReference type="GO" id="GO:0016853">
    <property type="term" value="F:isomerase activity"/>
    <property type="evidence" value="ECO:0007669"/>
    <property type="project" value="UniProtKB-KW"/>
</dbReference>
<dbReference type="CDD" id="cd00405">
    <property type="entry name" value="PRAI"/>
    <property type="match status" value="1"/>
</dbReference>
<dbReference type="InterPro" id="IPR011060">
    <property type="entry name" value="RibuloseP-bd_barrel"/>
</dbReference>
<dbReference type="InterPro" id="IPR013785">
    <property type="entry name" value="Aldolase_TIM"/>
</dbReference>
<dbReference type="Proteomes" id="UP001240171">
    <property type="component" value="Unassembled WGS sequence"/>
</dbReference>
<dbReference type="Gene3D" id="3.20.20.70">
    <property type="entry name" value="Aldolase class I"/>
    <property type="match status" value="1"/>
</dbReference>
<dbReference type="InterPro" id="IPR044643">
    <property type="entry name" value="TrpF_fam"/>
</dbReference>
<protein>
    <recommendedName>
        <fullName evidence="4 9">N-(5'-phosphoribosyl)anthranilate isomerase</fullName>
        <shortName evidence="9">PRAI</shortName>
        <ecNumber evidence="3 9">5.3.1.24</ecNumber>
    </recommendedName>
</protein>
<sequence>MTGTTVKICGLQDVEVLKSLIQMPVDYTGFIFAKSRRQVTAEQAAELIEVLHSRPSTGRPASVGVFLNPEREEIDEVLKRAPLDFIQLHGQESPAFCDDLRRQYGVKVIKVLSLDPGGSEAHALKLNSYLNHIDVLLLDTHDPVYGGGSGETFAWDQIPAYQNWSRSAGIPLMAAGGLTPENVQTLVQSYAPDGVDVSSGVESNGVKDIAKITAFVERVKGL</sequence>
<gene>
    <name evidence="9" type="primary">trpF</name>
    <name evidence="11" type="ORF">Q5741_01400</name>
</gene>
<keyword evidence="6 9" id="KW-0822">Tryptophan biosynthesis</keyword>
<dbReference type="SUPFAM" id="SSF51366">
    <property type="entry name" value="Ribulose-phoshate binding barrel"/>
    <property type="match status" value="1"/>
</dbReference>
<keyword evidence="8 9" id="KW-0413">Isomerase</keyword>
<comment type="pathway">
    <text evidence="2 9">Amino-acid biosynthesis; L-tryptophan biosynthesis; L-tryptophan from chorismate: step 3/5.</text>
</comment>
<evidence type="ECO:0000256" key="1">
    <source>
        <dbReference type="ARBA" id="ARBA00001164"/>
    </source>
</evidence>
<comment type="similarity">
    <text evidence="9">Belongs to the TrpF family.</text>
</comment>
<evidence type="ECO:0000256" key="7">
    <source>
        <dbReference type="ARBA" id="ARBA00023141"/>
    </source>
</evidence>
<organism evidence="11 12">
    <name type="scientific">Paenibacillus lacisoli</name>
    <dbReference type="NCBI Taxonomy" id="3064525"/>
    <lineage>
        <taxon>Bacteria</taxon>
        <taxon>Bacillati</taxon>
        <taxon>Bacillota</taxon>
        <taxon>Bacilli</taxon>
        <taxon>Bacillales</taxon>
        <taxon>Paenibacillaceae</taxon>
        <taxon>Paenibacillus</taxon>
    </lineage>
</organism>
<dbReference type="PANTHER" id="PTHR42894:SF1">
    <property type="entry name" value="N-(5'-PHOSPHORIBOSYL)ANTHRANILATE ISOMERASE"/>
    <property type="match status" value="1"/>
</dbReference>
<dbReference type="EC" id="5.3.1.24" evidence="3 9"/>
<keyword evidence="7 9" id="KW-0057">Aromatic amino acid biosynthesis</keyword>
<feature type="domain" description="N-(5'phosphoribosyl) anthranilate isomerase (PRAI)" evidence="10">
    <location>
        <begin position="6"/>
        <end position="217"/>
    </location>
</feature>
<evidence type="ECO:0000256" key="4">
    <source>
        <dbReference type="ARBA" id="ARBA00022272"/>
    </source>
</evidence>
<dbReference type="PANTHER" id="PTHR42894">
    <property type="entry name" value="N-(5'-PHOSPHORIBOSYL)ANTHRANILATE ISOMERASE"/>
    <property type="match status" value="1"/>
</dbReference>
<evidence type="ECO:0000256" key="2">
    <source>
        <dbReference type="ARBA" id="ARBA00004664"/>
    </source>
</evidence>
<name>A0ABT9CBK8_9BACL</name>
<evidence type="ECO:0000256" key="5">
    <source>
        <dbReference type="ARBA" id="ARBA00022605"/>
    </source>
</evidence>
<dbReference type="InterPro" id="IPR001240">
    <property type="entry name" value="PRAI_dom"/>
</dbReference>
<comment type="caution">
    <text evidence="11">The sequence shown here is derived from an EMBL/GenBank/DDBJ whole genome shotgun (WGS) entry which is preliminary data.</text>
</comment>
<evidence type="ECO:0000313" key="12">
    <source>
        <dbReference type="Proteomes" id="UP001240171"/>
    </source>
</evidence>
<proteinExistence type="inferred from homology"/>
<dbReference type="EMBL" id="JAUQTB010000001">
    <property type="protein sequence ID" value="MDO7905066.1"/>
    <property type="molecule type" value="Genomic_DNA"/>
</dbReference>
<reference evidence="11 12" key="1">
    <citation type="submission" date="2023-07" db="EMBL/GenBank/DDBJ databases">
        <title>Paenibacillus sp. JX-17 nov. isolated from soil.</title>
        <authorList>
            <person name="Wan Y."/>
            <person name="Liu B."/>
        </authorList>
    </citation>
    <scope>NUCLEOTIDE SEQUENCE [LARGE SCALE GENOMIC DNA]</scope>
    <source>
        <strain evidence="11 12">JX-17</strain>
    </source>
</reference>
<evidence type="ECO:0000256" key="9">
    <source>
        <dbReference type="HAMAP-Rule" id="MF_00135"/>
    </source>
</evidence>